<accession>A0ACB9W3D1</accession>
<dbReference type="Proteomes" id="UP001057452">
    <property type="component" value="Chromosome 19"/>
</dbReference>
<evidence type="ECO:0000313" key="1">
    <source>
        <dbReference type="EMBL" id="KAI4807291.1"/>
    </source>
</evidence>
<protein>
    <submittedName>
        <fullName evidence="1">Uncharacterized protein</fullName>
    </submittedName>
</protein>
<feature type="non-terminal residue" evidence="1">
    <location>
        <position position="1"/>
    </location>
</feature>
<feature type="non-terminal residue" evidence="1">
    <location>
        <position position="114"/>
    </location>
</feature>
<gene>
    <name evidence="1" type="ORF">KUCAC02_027112</name>
</gene>
<evidence type="ECO:0000313" key="2">
    <source>
        <dbReference type="Proteomes" id="UP001057452"/>
    </source>
</evidence>
<reference evidence="1" key="1">
    <citation type="submission" date="2022-05" db="EMBL/GenBank/DDBJ databases">
        <title>Chromosome-level genome of Chaenocephalus aceratus.</title>
        <authorList>
            <person name="Park H."/>
        </authorList>
    </citation>
    <scope>NUCLEOTIDE SEQUENCE</scope>
    <source>
        <strain evidence="1">KU_202001</strain>
    </source>
</reference>
<comment type="caution">
    <text evidence="1">The sequence shown here is derived from an EMBL/GenBank/DDBJ whole genome shotgun (WGS) entry which is preliminary data.</text>
</comment>
<organism evidence="1 2">
    <name type="scientific">Chaenocephalus aceratus</name>
    <name type="common">Blackfin icefish</name>
    <name type="synonym">Chaenichthys aceratus</name>
    <dbReference type="NCBI Taxonomy" id="36190"/>
    <lineage>
        <taxon>Eukaryota</taxon>
        <taxon>Metazoa</taxon>
        <taxon>Chordata</taxon>
        <taxon>Craniata</taxon>
        <taxon>Vertebrata</taxon>
        <taxon>Euteleostomi</taxon>
        <taxon>Actinopterygii</taxon>
        <taxon>Neopterygii</taxon>
        <taxon>Teleostei</taxon>
        <taxon>Neoteleostei</taxon>
        <taxon>Acanthomorphata</taxon>
        <taxon>Eupercaria</taxon>
        <taxon>Perciformes</taxon>
        <taxon>Notothenioidei</taxon>
        <taxon>Channichthyidae</taxon>
        <taxon>Chaenocephalus</taxon>
    </lineage>
</organism>
<name>A0ACB9W3D1_CHAAC</name>
<dbReference type="EMBL" id="CM043803">
    <property type="protein sequence ID" value="KAI4807291.1"/>
    <property type="molecule type" value="Genomic_DNA"/>
</dbReference>
<keyword evidence="2" id="KW-1185">Reference proteome</keyword>
<proteinExistence type="predicted"/>
<sequence length="114" mass="11939">AGRTATLTRGDSSSALGATTSSAVETAERVRQARTEASPGAYLQSAVGPSTPPPPPPPISSGTQFNFCHSDEASESVYEWREDLNLSLSLSVDISTGGFLILVLFTPPCHHLPL</sequence>